<dbReference type="EMBL" id="DF968181">
    <property type="protein sequence ID" value="GAP41105.1"/>
    <property type="molecule type" value="Genomic_DNA"/>
</dbReference>
<keyword evidence="1 5" id="KW-0378">Hydrolase</keyword>
<evidence type="ECO:0000256" key="1">
    <source>
        <dbReference type="ARBA" id="ARBA00022801"/>
    </source>
</evidence>
<proteinExistence type="predicted"/>
<evidence type="ECO:0000256" key="2">
    <source>
        <dbReference type="ARBA" id="ARBA00023277"/>
    </source>
</evidence>
<dbReference type="GO" id="GO:0000272">
    <property type="term" value="P:polysaccharide catabolic process"/>
    <property type="evidence" value="ECO:0007669"/>
    <property type="project" value="UniProtKB-KW"/>
</dbReference>
<dbReference type="Proteomes" id="UP000053370">
    <property type="component" value="Unassembled WGS sequence"/>
</dbReference>
<dbReference type="Gene3D" id="3.20.20.80">
    <property type="entry name" value="Glycosidases"/>
    <property type="match status" value="1"/>
</dbReference>
<gene>
    <name evidence="5" type="ORF">ATC1_131087</name>
</gene>
<evidence type="ECO:0000313" key="5">
    <source>
        <dbReference type="EMBL" id="GAP41105.1"/>
    </source>
</evidence>
<dbReference type="InterPro" id="IPR017853">
    <property type="entry name" value="GH"/>
</dbReference>
<evidence type="ECO:0000259" key="4">
    <source>
        <dbReference type="PROSITE" id="PS51760"/>
    </source>
</evidence>
<accession>A0A0S7BU92</accession>
<reference evidence="5" key="1">
    <citation type="journal article" date="2015" name="Genome Announc.">
        <title>Draft Genome Sequence of Anaerolineae Strain TC1, a Novel Isolate from a Methanogenic Wastewater Treatment System.</title>
        <authorList>
            <person name="Matsuura N."/>
            <person name="Tourlousse D.M."/>
            <person name="Sun L."/>
            <person name="Toyonaga M."/>
            <person name="Kuroda K."/>
            <person name="Ohashi A."/>
            <person name="Cruz R."/>
            <person name="Yamaguchi T."/>
            <person name="Sekiguchi Y."/>
        </authorList>
    </citation>
    <scope>NUCLEOTIDE SEQUENCE [LARGE SCALE GENOMIC DNA]</scope>
    <source>
        <strain evidence="5">TC1</strain>
    </source>
</reference>
<dbReference type="Pfam" id="PF00331">
    <property type="entry name" value="Glyco_hydro_10"/>
    <property type="match status" value="1"/>
</dbReference>
<protein>
    <submittedName>
        <fullName evidence="5">Glycosyl hydrolase family 10</fullName>
    </submittedName>
</protein>
<dbReference type="PROSITE" id="PS51760">
    <property type="entry name" value="GH10_2"/>
    <property type="match status" value="1"/>
</dbReference>
<feature type="domain" description="GH10" evidence="4">
    <location>
        <begin position="1"/>
        <end position="63"/>
    </location>
</feature>
<dbReference type="STRING" id="1678840.ATC1_131087"/>
<keyword evidence="3" id="KW-0624">Polysaccharide degradation</keyword>
<keyword evidence="6" id="KW-1185">Reference proteome</keyword>
<evidence type="ECO:0000313" key="6">
    <source>
        <dbReference type="Proteomes" id="UP000053370"/>
    </source>
</evidence>
<name>A0A0S7BU92_9CHLR</name>
<dbReference type="InterPro" id="IPR001000">
    <property type="entry name" value="GH10_dom"/>
</dbReference>
<dbReference type="GO" id="GO:0004553">
    <property type="term" value="F:hydrolase activity, hydrolyzing O-glycosyl compounds"/>
    <property type="evidence" value="ECO:0007669"/>
    <property type="project" value="InterPro"/>
</dbReference>
<keyword evidence="2" id="KW-0119">Carbohydrate metabolism</keyword>
<dbReference type="AlphaFoldDB" id="A0A0S7BU92"/>
<sequence length="75" mass="8373">MMQACIESGVCIAFLTWGVSDSMSWISAKIRNNVYDIPIKDAAPLLFDAAYQPKPAYFSVQKVLLNALNSMEEKK</sequence>
<organism evidence="5">
    <name type="scientific">Flexilinea flocculi</name>
    <dbReference type="NCBI Taxonomy" id="1678840"/>
    <lineage>
        <taxon>Bacteria</taxon>
        <taxon>Bacillati</taxon>
        <taxon>Chloroflexota</taxon>
        <taxon>Anaerolineae</taxon>
        <taxon>Anaerolineales</taxon>
        <taxon>Anaerolineaceae</taxon>
        <taxon>Flexilinea</taxon>
    </lineage>
</organism>
<dbReference type="SUPFAM" id="SSF51445">
    <property type="entry name" value="(Trans)glycosidases"/>
    <property type="match status" value="1"/>
</dbReference>
<evidence type="ECO:0000256" key="3">
    <source>
        <dbReference type="ARBA" id="ARBA00023326"/>
    </source>
</evidence>